<reference evidence="1 2" key="1">
    <citation type="journal article" date="2024" name="Science">
        <title>Giant polyketide synthase enzymes in the biosynthesis of giant marine polyether toxins.</title>
        <authorList>
            <person name="Fallon T.R."/>
            <person name="Shende V.V."/>
            <person name="Wierzbicki I.H."/>
            <person name="Pendleton A.L."/>
            <person name="Watervoot N.F."/>
            <person name="Auber R.P."/>
            <person name="Gonzalez D.J."/>
            <person name="Wisecaver J.H."/>
            <person name="Moore B.S."/>
        </authorList>
    </citation>
    <scope>NUCLEOTIDE SEQUENCE [LARGE SCALE GENOMIC DNA]</scope>
    <source>
        <strain evidence="1 2">12B1</strain>
    </source>
</reference>
<keyword evidence="2" id="KW-1185">Reference proteome</keyword>
<name>A0AB34JD46_PRYPA</name>
<comment type="caution">
    <text evidence="1">The sequence shown here is derived from an EMBL/GenBank/DDBJ whole genome shotgun (WGS) entry which is preliminary data.</text>
</comment>
<proteinExistence type="predicted"/>
<dbReference type="Gene3D" id="3.30.56.110">
    <property type="entry name" value="Protein of unknown function DUF2237"/>
    <property type="match status" value="1"/>
</dbReference>
<accession>A0AB34JD46</accession>
<dbReference type="Pfam" id="PF09996">
    <property type="entry name" value="DUF2237"/>
    <property type="match status" value="1"/>
</dbReference>
<evidence type="ECO:0000313" key="2">
    <source>
        <dbReference type="Proteomes" id="UP001515480"/>
    </source>
</evidence>
<dbReference type="InterPro" id="IPR018714">
    <property type="entry name" value="DUF2237"/>
</dbReference>
<protein>
    <submittedName>
        <fullName evidence="1">Uncharacterized protein</fullName>
    </submittedName>
</protein>
<dbReference type="Proteomes" id="UP001515480">
    <property type="component" value="Unassembled WGS sequence"/>
</dbReference>
<sequence length="144" mass="15508">MLAVYVAALAYRNVHGGELERCSGAGMALTGFTRSGHCVDRYDDQGSHHICIDMKSSSGGNFCSVTGQPDWCSSSMPCDGGSGSCPVEHWCVCEWAFARYISLAGGCDKIQKIMCEATNLEAYLACALPKFHCPGHYILDLLTL</sequence>
<evidence type="ECO:0000313" key="1">
    <source>
        <dbReference type="EMBL" id="KAL1519042.1"/>
    </source>
</evidence>
<gene>
    <name evidence="1" type="ORF">AB1Y20_003310</name>
</gene>
<dbReference type="AlphaFoldDB" id="A0AB34JD46"/>
<dbReference type="EMBL" id="JBGBPQ010000010">
    <property type="protein sequence ID" value="KAL1519042.1"/>
    <property type="molecule type" value="Genomic_DNA"/>
</dbReference>
<organism evidence="1 2">
    <name type="scientific">Prymnesium parvum</name>
    <name type="common">Toxic golden alga</name>
    <dbReference type="NCBI Taxonomy" id="97485"/>
    <lineage>
        <taxon>Eukaryota</taxon>
        <taxon>Haptista</taxon>
        <taxon>Haptophyta</taxon>
        <taxon>Prymnesiophyceae</taxon>
        <taxon>Prymnesiales</taxon>
        <taxon>Prymnesiaceae</taxon>
        <taxon>Prymnesium</taxon>
    </lineage>
</organism>